<keyword evidence="1" id="KW-0472">Membrane</keyword>
<comment type="caution">
    <text evidence="2">The sequence shown here is derived from an EMBL/GenBank/DDBJ whole genome shotgun (WGS) entry which is preliminary data.</text>
</comment>
<dbReference type="Pfam" id="PF14126">
    <property type="entry name" value="DUF4293"/>
    <property type="match status" value="1"/>
</dbReference>
<gene>
    <name evidence="2" type="ORF">FO440_07575</name>
</gene>
<reference evidence="2 3" key="1">
    <citation type="submission" date="2019-07" db="EMBL/GenBank/DDBJ databases">
        <authorList>
            <person name="Huq M.A."/>
        </authorList>
    </citation>
    <scope>NUCLEOTIDE SEQUENCE [LARGE SCALE GENOMIC DNA]</scope>
    <source>
        <strain evidence="2 3">MAH-19</strain>
    </source>
</reference>
<evidence type="ECO:0000313" key="3">
    <source>
        <dbReference type="Proteomes" id="UP000318733"/>
    </source>
</evidence>
<dbReference type="EMBL" id="VLPK01000001">
    <property type="protein sequence ID" value="TSJ44026.1"/>
    <property type="molecule type" value="Genomic_DNA"/>
</dbReference>
<sequence length="155" mass="17306">MLQRIQTIYLLFAGLVLAALFLFPLVHGVYVNGKPVTIMVTGIFQDVNGQSVHTDFFTLLSIGTALVALLPVATIFFYKNRKKQIYFCYGLLLIIIGYSYWVSQAVKNVIGTAYVNMSNFGIGIILLSLSLLLIVLAQKSIQKDEKLVRSADRLR</sequence>
<evidence type="ECO:0000313" key="2">
    <source>
        <dbReference type="EMBL" id="TSJ44026.1"/>
    </source>
</evidence>
<dbReference type="Proteomes" id="UP000318733">
    <property type="component" value="Unassembled WGS sequence"/>
</dbReference>
<evidence type="ECO:0000256" key="1">
    <source>
        <dbReference type="SAM" id="Phobius"/>
    </source>
</evidence>
<dbReference type="AlphaFoldDB" id="A0A556MVR2"/>
<feature type="transmembrane region" description="Helical" evidence="1">
    <location>
        <begin position="85"/>
        <end position="102"/>
    </location>
</feature>
<dbReference type="RefSeq" id="WP_144247589.1">
    <property type="nucleotide sequence ID" value="NZ_VLPK01000001.1"/>
</dbReference>
<accession>A0A556MVR2</accession>
<dbReference type="OrthoDB" id="594989at2"/>
<protein>
    <submittedName>
        <fullName evidence="2">DUF4293 family protein</fullName>
    </submittedName>
</protein>
<feature type="transmembrane region" description="Helical" evidence="1">
    <location>
        <begin position="56"/>
        <end position="78"/>
    </location>
</feature>
<organism evidence="2 3">
    <name type="scientific">Mucilaginibacter corticis</name>
    <dbReference type="NCBI Taxonomy" id="2597670"/>
    <lineage>
        <taxon>Bacteria</taxon>
        <taxon>Pseudomonadati</taxon>
        <taxon>Bacteroidota</taxon>
        <taxon>Sphingobacteriia</taxon>
        <taxon>Sphingobacteriales</taxon>
        <taxon>Sphingobacteriaceae</taxon>
        <taxon>Mucilaginibacter</taxon>
    </lineage>
</organism>
<keyword evidence="3" id="KW-1185">Reference proteome</keyword>
<keyword evidence="1" id="KW-1133">Transmembrane helix</keyword>
<keyword evidence="1" id="KW-0812">Transmembrane</keyword>
<feature type="transmembrane region" description="Helical" evidence="1">
    <location>
        <begin position="114"/>
        <end position="137"/>
    </location>
</feature>
<dbReference type="InterPro" id="IPR025635">
    <property type="entry name" value="DUF4293"/>
</dbReference>
<name>A0A556MVR2_9SPHI</name>
<proteinExistence type="predicted"/>